<dbReference type="OrthoDB" id="7859621at2759"/>
<evidence type="ECO:0000313" key="7">
    <source>
        <dbReference type="EMBL" id="KAF6000684.1"/>
    </source>
</evidence>
<dbReference type="AlphaFoldDB" id="A0A7J7IDB8"/>
<dbReference type="GO" id="GO:0016020">
    <property type="term" value="C:membrane"/>
    <property type="evidence" value="ECO:0007669"/>
    <property type="project" value="UniProtKB-SubCell"/>
</dbReference>
<comment type="similarity">
    <text evidence="2">Belongs to the SURF4 family.</text>
</comment>
<proteinExistence type="inferred from homology"/>
<gene>
    <name evidence="7" type="ORF">F1559_001238</name>
</gene>
<dbReference type="Pfam" id="PF02077">
    <property type="entry name" value="SURF4"/>
    <property type="match status" value="1"/>
</dbReference>
<reference evidence="7 8" key="1">
    <citation type="journal article" date="2020" name="J. Phycol.">
        <title>Comparative genome analysis reveals Cyanidiococcus gen. nov., a new extremophilic red algal genus sister to Cyanidioschyzon (Cyanidioschyzonaceae, Rhodophyta).</title>
        <authorList>
            <person name="Liu S.-L."/>
            <person name="Chiang Y.-R."/>
            <person name="Yoon H.S."/>
            <person name="Fu H.-Y."/>
        </authorList>
    </citation>
    <scope>NUCLEOTIDE SEQUENCE [LARGE SCALE GENOMIC DNA]</scope>
    <source>
        <strain evidence="7 8">THAL066</strain>
    </source>
</reference>
<evidence type="ECO:0000256" key="3">
    <source>
        <dbReference type="ARBA" id="ARBA00022692"/>
    </source>
</evidence>
<feature type="transmembrane region" description="Helical" evidence="6">
    <location>
        <begin position="334"/>
        <end position="355"/>
    </location>
</feature>
<evidence type="ECO:0000256" key="1">
    <source>
        <dbReference type="ARBA" id="ARBA00004141"/>
    </source>
</evidence>
<feature type="transmembrane region" description="Helical" evidence="6">
    <location>
        <begin position="118"/>
        <end position="143"/>
    </location>
</feature>
<evidence type="ECO:0000256" key="6">
    <source>
        <dbReference type="SAM" id="Phobius"/>
    </source>
</evidence>
<dbReference type="EMBL" id="VWRR01000018">
    <property type="protein sequence ID" value="KAF6000684.1"/>
    <property type="molecule type" value="Genomic_DNA"/>
</dbReference>
<organism evidence="7 8">
    <name type="scientific">Cyanidiococcus yangmingshanensis</name>
    <dbReference type="NCBI Taxonomy" id="2690220"/>
    <lineage>
        <taxon>Eukaryota</taxon>
        <taxon>Rhodophyta</taxon>
        <taxon>Bangiophyceae</taxon>
        <taxon>Cyanidiales</taxon>
        <taxon>Cyanidiaceae</taxon>
        <taxon>Cyanidiococcus</taxon>
    </lineage>
</organism>
<dbReference type="Proteomes" id="UP000530660">
    <property type="component" value="Unassembled WGS sequence"/>
</dbReference>
<keyword evidence="8" id="KW-1185">Reference proteome</keyword>
<keyword evidence="5 6" id="KW-0472">Membrane</keyword>
<evidence type="ECO:0000313" key="8">
    <source>
        <dbReference type="Proteomes" id="UP000530660"/>
    </source>
</evidence>
<sequence>MKGSPGTAADANMAGGFASAPPGNAGVLGSAQIPIGPNWAAPPDQTRASTAESPLRNAAAVVQNLSTRFGRSGRFGRGSISMFTRVLLVATFLEDALRVISDLAGQARFLRHFYGVPVWAGTLFLFGIVGLSVSASLAIIASGQARSSGKAIQRDRALLSLQERASYLLIGHILVQQALYGRDAPATGGNVSFLVRNMCLAGSFLMVAANARIKKGLSALPGGLLGGINRANSGGVSGGQASLSSQKVFEYMQLAARIMLVLLPIDFLSSLGFMGTLLAVPVMIAVLVGYRTRVSGSILIAFYAVHNLLMSAFWRVRDHSPYGQYARDVKQYEFVQTISIMAGVLMLVFEGPGALSIDHQQRDI</sequence>
<evidence type="ECO:0000256" key="2">
    <source>
        <dbReference type="ARBA" id="ARBA00006945"/>
    </source>
</evidence>
<dbReference type="InterPro" id="IPR002995">
    <property type="entry name" value="Surf4"/>
</dbReference>
<feature type="transmembrane region" description="Helical" evidence="6">
    <location>
        <begin position="297"/>
        <end position="314"/>
    </location>
</feature>
<keyword evidence="4 6" id="KW-1133">Transmembrane helix</keyword>
<protein>
    <recommendedName>
        <fullName evidence="9">Surfeit locus protein 4</fullName>
    </recommendedName>
</protein>
<name>A0A7J7IDB8_9RHOD</name>
<accession>A0A7J7IDB8</accession>
<evidence type="ECO:0000256" key="5">
    <source>
        <dbReference type="ARBA" id="ARBA00023136"/>
    </source>
</evidence>
<keyword evidence="3 6" id="KW-0812">Transmembrane</keyword>
<evidence type="ECO:0000256" key="4">
    <source>
        <dbReference type="ARBA" id="ARBA00022989"/>
    </source>
</evidence>
<feature type="transmembrane region" description="Helical" evidence="6">
    <location>
        <begin position="271"/>
        <end position="290"/>
    </location>
</feature>
<comment type="caution">
    <text evidence="7">The sequence shown here is derived from an EMBL/GenBank/DDBJ whole genome shotgun (WGS) entry which is preliminary data.</text>
</comment>
<evidence type="ECO:0008006" key="9">
    <source>
        <dbReference type="Google" id="ProtNLM"/>
    </source>
</evidence>
<comment type="subcellular location">
    <subcellularLocation>
        <location evidence="1">Membrane</location>
        <topology evidence="1">Multi-pass membrane protein</topology>
    </subcellularLocation>
</comment>